<accession>A0A8S5SWL3</accession>
<organism evidence="1">
    <name type="scientific">Siphoviridae sp. ctZHD14</name>
    <dbReference type="NCBI Taxonomy" id="2827891"/>
    <lineage>
        <taxon>Viruses</taxon>
        <taxon>Duplodnaviria</taxon>
        <taxon>Heunggongvirae</taxon>
        <taxon>Uroviricota</taxon>
        <taxon>Caudoviricetes</taxon>
    </lineage>
</organism>
<evidence type="ECO:0000313" key="1">
    <source>
        <dbReference type="EMBL" id="DAF55358.1"/>
    </source>
</evidence>
<protein>
    <recommendedName>
        <fullName evidence="2">DUF433 domain-containing protein</fullName>
    </recommendedName>
</protein>
<name>A0A8S5SWL3_9CAUD</name>
<sequence length="56" mass="6387">MAVSALGFKVIKNAIQIRLNRGEFLEEILASYPKLSTEQTNIARKEFENYTPKEGE</sequence>
<dbReference type="EMBL" id="BK032687">
    <property type="protein sequence ID" value="DAF55358.1"/>
    <property type="molecule type" value="Genomic_DNA"/>
</dbReference>
<reference evidence="1" key="1">
    <citation type="journal article" date="2021" name="Proc. Natl. Acad. Sci. U.S.A.">
        <title>A Catalog of Tens of Thousands of Viruses from Human Metagenomes Reveals Hidden Associations with Chronic Diseases.</title>
        <authorList>
            <person name="Tisza M.J."/>
            <person name="Buck C.B."/>
        </authorList>
    </citation>
    <scope>NUCLEOTIDE SEQUENCE</scope>
    <source>
        <strain evidence="1">CtZHD14</strain>
    </source>
</reference>
<evidence type="ECO:0008006" key="2">
    <source>
        <dbReference type="Google" id="ProtNLM"/>
    </source>
</evidence>
<proteinExistence type="predicted"/>